<dbReference type="EMBL" id="JAANIA010002149">
    <property type="protein sequence ID" value="KAG5317166.1"/>
    <property type="molecule type" value="Genomic_DNA"/>
</dbReference>
<gene>
    <name evidence="1" type="primary">Tcb1_0</name>
    <name evidence="1" type="ORF">G6Z78_0008676</name>
</gene>
<comment type="caution">
    <text evidence="1">The sequence shown here is derived from an EMBL/GenBank/DDBJ whole genome shotgun (WGS) entry which is preliminary data.</text>
</comment>
<dbReference type="InterPro" id="IPR012337">
    <property type="entry name" value="RNaseH-like_sf"/>
</dbReference>
<dbReference type="Proteomes" id="UP000668214">
    <property type="component" value="Unassembled WGS sequence"/>
</dbReference>
<dbReference type="SUPFAM" id="SSF53098">
    <property type="entry name" value="Ribonuclease H-like"/>
    <property type="match status" value="1"/>
</dbReference>
<dbReference type="PANTHER" id="PTHR31511">
    <property type="entry name" value="PROTEIN CBG23764"/>
    <property type="match status" value="1"/>
</dbReference>
<name>A0A836FDD0_9HYME</name>
<organism evidence="1 2">
    <name type="scientific">Pseudoatta argentina</name>
    <dbReference type="NCBI Taxonomy" id="621737"/>
    <lineage>
        <taxon>Eukaryota</taxon>
        <taxon>Metazoa</taxon>
        <taxon>Ecdysozoa</taxon>
        <taxon>Arthropoda</taxon>
        <taxon>Hexapoda</taxon>
        <taxon>Insecta</taxon>
        <taxon>Pterygota</taxon>
        <taxon>Neoptera</taxon>
        <taxon>Endopterygota</taxon>
        <taxon>Hymenoptera</taxon>
        <taxon>Apocrita</taxon>
        <taxon>Aculeata</taxon>
        <taxon>Formicoidea</taxon>
        <taxon>Formicidae</taxon>
        <taxon>Myrmicinae</taxon>
        <taxon>Pseudoatta</taxon>
    </lineage>
</organism>
<evidence type="ECO:0000313" key="1">
    <source>
        <dbReference type="EMBL" id="KAG5317166.1"/>
    </source>
</evidence>
<reference evidence="1" key="1">
    <citation type="submission" date="2020-02" db="EMBL/GenBank/DDBJ databases">
        <title>Relaxed selection underlies rapid genomic changes in the transitions from sociality to social parasitism in ants.</title>
        <authorList>
            <person name="Bi X."/>
        </authorList>
    </citation>
    <scope>NUCLEOTIDE SEQUENCE</scope>
    <source>
        <strain evidence="1">BGI-DK2014c</strain>
        <tissue evidence="1">Whole body</tissue>
    </source>
</reference>
<dbReference type="AlphaFoldDB" id="A0A836FDD0"/>
<accession>A0A836FDD0</accession>
<dbReference type="GO" id="GO:0003676">
    <property type="term" value="F:nucleic acid binding"/>
    <property type="evidence" value="ECO:0007669"/>
    <property type="project" value="InterPro"/>
</dbReference>
<proteinExistence type="predicted"/>
<feature type="non-terminal residue" evidence="1">
    <location>
        <position position="1"/>
    </location>
</feature>
<keyword evidence="2" id="KW-1185">Reference proteome</keyword>
<dbReference type="Gene3D" id="3.30.420.10">
    <property type="entry name" value="Ribonuclease H-like superfamily/Ribonuclease H"/>
    <property type="match status" value="3"/>
</dbReference>
<dbReference type="InterPro" id="IPR036397">
    <property type="entry name" value="RNaseH_sf"/>
</dbReference>
<feature type="non-terminal residue" evidence="1">
    <location>
        <position position="803"/>
    </location>
</feature>
<protein>
    <submittedName>
        <fullName evidence="1">TCB1 transposase</fullName>
    </submittedName>
</protein>
<sequence>LQNTPNDFLKTVKPLIEQFGSENVFNSDQSGFQLEIHSGRLLSNKGVKKVECVVQSISSTTHIFGPNVQETVFMPINVIIKASKSGKIISDHFKMWLEEYIIIFQTLCLCYRTTGKLQPLDVYGFRIRKNFAKRFSDTILLLENNINLELAQQFDISKSTVTKFLKRWRIQRGYIKKTRSGRPRCTVVDRNILHISWSDPRFTAPNIAKIISTPGQPCPTIKRRLRPANKPLISTNRKARVEWTNAHLNWTHQQWSDVFWSDKNKFMLFGNNGISQQDNDPKHRSKKVQERFRRHQVNLMEWLSQSLDLNIIESLWEELERRLKSIRVTNADEKFAQFKTEWKKILQSTIDALIDSMPRRRFLNFYSHHLLCHKRGVIYEVVDKVFCLTINRIRIIIELTFNRIKFLRLIIELNFAWLQRCDECIEREIDAAFESRILTGAVINSNHIKPRRFLEDSREIVLERLQDAIKRHGMIRATCHRAYPSIARRVPGTRHRKYMDRESSYPHYTIILNLTNIEFPMTLKDISKFEQLNNFFAIDKNRSRRTIRGSAIIVSPVNIVIQRLQTAILIIKIIFHNLSSYDAHFIIKEIATYEGHIDVLSITKEKYILFTKHVQDTAERADSRKCIKLRFIDSFKFLNAILDKLALFLSRDKLKIVSKFSILPDEEFELLTRKGIFSYEYVDCIEKLQDMHLSPRESFFLIKRTRIRFELLIFTDIDMIMFIERSIRSGLSQCSSRYAFDDYMRCLNEEIEMIRRQSCIRSKLHKVYTISESKIALSPYDDKRYVVPDSTETLPWENWRIPL</sequence>
<evidence type="ECO:0000313" key="2">
    <source>
        <dbReference type="Proteomes" id="UP000668214"/>
    </source>
</evidence>
<dbReference type="PANTHER" id="PTHR31511:SF12">
    <property type="entry name" value="RHO TERMINATION FACTOR N-TERMINAL DOMAIN-CONTAINING PROTEIN"/>
    <property type="match status" value="1"/>
</dbReference>